<feature type="domain" description="Acyltransferase 3" evidence="2">
    <location>
        <begin position="29"/>
        <end position="313"/>
    </location>
</feature>
<organism evidence="3 4">
    <name type="scientific">Cladophialophora chaetospira</name>
    <dbReference type="NCBI Taxonomy" id="386627"/>
    <lineage>
        <taxon>Eukaryota</taxon>
        <taxon>Fungi</taxon>
        <taxon>Dikarya</taxon>
        <taxon>Ascomycota</taxon>
        <taxon>Pezizomycotina</taxon>
        <taxon>Eurotiomycetes</taxon>
        <taxon>Chaetothyriomycetidae</taxon>
        <taxon>Chaetothyriales</taxon>
        <taxon>Herpotrichiellaceae</taxon>
        <taxon>Cladophialophora</taxon>
    </lineage>
</organism>
<dbReference type="EMBL" id="JAPDRK010000007">
    <property type="protein sequence ID" value="KAJ9610439.1"/>
    <property type="molecule type" value="Genomic_DNA"/>
</dbReference>
<feature type="transmembrane region" description="Helical" evidence="1">
    <location>
        <begin position="220"/>
        <end position="247"/>
    </location>
</feature>
<gene>
    <name evidence="3" type="ORF">H2200_005216</name>
</gene>
<feature type="transmembrane region" description="Helical" evidence="1">
    <location>
        <begin position="107"/>
        <end position="127"/>
    </location>
</feature>
<accession>A0AA39CIR0</accession>
<keyword evidence="1" id="KW-1133">Transmembrane helix</keyword>
<sequence length="377" mass="41718">MGLVNALKPLQLARSDQVDKALQKLASSSFSRIFRLVLPATAATIISWLICNLGFYATAAQSDAFWLHTNTPKPSKNGYEAVGDLLYGLKATWIYRLENPYDQPQWALIYLLQGSIMIISALSLVVTMTSRWRTVTLFLLTCWSLDWSGMLGDPLTGFCCFLGIVLAECNLSNIPRLIAPYSPFVSPPTILLSLFLMSYPASYPETAFWSTWLRDIARNYFPVTTLGVVERLYGSIGGVLLIAAIIISPHARWALSRKPLLWLGKASFAIYLLHGMFLRTVFAWILHLGQSKVITTKQADDGFGKLVEHYPLPGTSQRVLATVVMGVCVAIASHFWNSKLEPVFAKITSKLEGIVSGNAQIKDSLSNTGPLLPLRKD</sequence>
<dbReference type="Proteomes" id="UP001172673">
    <property type="component" value="Unassembled WGS sequence"/>
</dbReference>
<dbReference type="AlphaFoldDB" id="A0AA39CIR0"/>
<dbReference type="InterPro" id="IPR002656">
    <property type="entry name" value="Acyl_transf_3_dom"/>
</dbReference>
<proteinExistence type="predicted"/>
<protein>
    <recommendedName>
        <fullName evidence="2">Acyltransferase 3 domain-containing protein</fullName>
    </recommendedName>
</protein>
<reference evidence="3" key="1">
    <citation type="submission" date="2022-10" db="EMBL/GenBank/DDBJ databases">
        <title>Culturing micro-colonial fungi from biological soil crusts in the Mojave desert and describing Neophaeococcomyces mojavensis, and introducing the new genera and species Taxawa tesnikishii.</title>
        <authorList>
            <person name="Kurbessoian T."/>
            <person name="Stajich J.E."/>
        </authorList>
    </citation>
    <scope>NUCLEOTIDE SEQUENCE</scope>
    <source>
        <strain evidence="3">TK_41</strain>
    </source>
</reference>
<feature type="transmembrane region" description="Helical" evidence="1">
    <location>
        <begin position="33"/>
        <end position="57"/>
    </location>
</feature>
<evidence type="ECO:0000259" key="2">
    <source>
        <dbReference type="Pfam" id="PF01757"/>
    </source>
</evidence>
<comment type="caution">
    <text evidence="3">The sequence shown here is derived from an EMBL/GenBank/DDBJ whole genome shotgun (WGS) entry which is preliminary data.</text>
</comment>
<feature type="transmembrane region" description="Helical" evidence="1">
    <location>
        <begin position="147"/>
        <end position="166"/>
    </location>
</feature>
<evidence type="ECO:0000313" key="4">
    <source>
        <dbReference type="Proteomes" id="UP001172673"/>
    </source>
</evidence>
<feature type="transmembrane region" description="Helical" evidence="1">
    <location>
        <begin position="319"/>
        <end position="336"/>
    </location>
</feature>
<dbReference type="GO" id="GO:0016747">
    <property type="term" value="F:acyltransferase activity, transferring groups other than amino-acyl groups"/>
    <property type="evidence" value="ECO:0007669"/>
    <property type="project" value="InterPro"/>
</dbReference>
<dbReference type="Pfam" id="PF01757">
    <property type="entry name" value="Acyl_transf_3"/>
    <property type="match status" value="1"/>
</dbReference>
<evidence type="ECO:0000256" key="1">
    <source>
        <dbReference type="SAM" id="Phobius"/>
    </source>
</evidence>
<evidence type="ECO:0000313" key="3">
    <source>
        <dbReference type="EMBL" id="KAJ9610439.1"/>
    </source>
</evidence>
<name>A0AA39CIR0_9EURO</name>
<keyword evidence="4" id="KW-1185">Reference proteome</keyword>
<keyword evidence="1" id="KW-0812">Transmembrane</keyword>
<feature type="transmembrane region" description="Helical" evidence="1">
    <location>
        <begin position="268"/>
        <end position="286"/>
    </location>
</feature>
<feature type="transmembrane region" description="Helical" evidence="1">
    <location>
        <begin position="178"/>
        <end position="200"/>
    </location>
</feature>
<keyword evidence="1" id="KW-0472">Membrane</keyword>